<gene>
    <name evidence="3" type="ORF">L21SP2_2493</name>
</gene>
<evidence type="ECO:0000313" key="3">
    <source>
        <dbReference type="EMBL" id="AHC15846.1"/>
    </source>
</evidence>
<name>V5WKX6_9SPIO</name>
<dbReference type="HOGENOM" id="CLU_719414_0_0_12"/>
<feature type="compositionally biased region" description="Basic and acidic residues" evidence="2">
    <location>
        <begin position="364"/>
        <end position="384"/>
    </location>
</feature>
<feature type="coiled-coil region" evidence="1">
    <location>
        <begin position="216"/>
        <end position="243"/>
    </location>
</feature>
<evidence type="ECO:0000256" key="1">
    <source>
        <dbReference type="SAM" id="Coils"/>
    </source>
</evidence>
<evidence type="ECO:0000313" key="4">
    <source>
        <dbReference type="Proteomes" id="UP000018680"/>
    </source>
</evidence>
<sequence length="384" mass="44952">MDYSKQIQTHEREITINNSIIDQEYWHIGNAARENPQLLDSLNEEQKTSYSPLVEKSNELIQQKTEHSEYIKEIEELQTHIADRENHISGKEQEKLELEQNLQEQHRKAGMEAFELYAASPELYTLYAGAFGNLDNLFRDKYNLENKVQSLEDQNKTDPVFKRLVNQTKLQFQKNQLKNLEKKVNEGFTQAGSKLAEEWQNTPGNDKQLEKILTPLLKQRHKIQEVEKAIAKQRSEIDEIQEKIRQRAGSQKPGDRITDLQLRISELDEQLRDNLTRAGRIIAESLQDSAPEQLKEFIGNLNKLKKENDNKREIIQRLTAAQKIKALEEEKDRFQLKKDKLTRQLEDTREQLKKVDTQLNDLDSEIREQGKIRGSEKDLAEQSR</sequence>
<dbReference type="RefSeq" id="WP_024268749.1">
    <property type="nucleotide sequence ID" value="NC_023035.1"/>
</dbReference>
<feature type="region of interest" description="Disordered" evidence="2">
    <location>
        <begin position="354"/>
        <end position="384"/>
    </location>
</feature>
<feature type="coiled-coil region" evidence="1">
    <location>
        <begin position="134"/>
        <end position="190"/>
    </location>
</feature>
<dbReference type="EMBL" id="CP006939">
    <property type="protein sequence ID" value="AHC15846.1"/>
    <property type="molecule type" value="Genomic_DNA"/>
</dbReference>
<keyword evidence="4" id="KW-1185">Reference proteome</keyword>
<accession>V5WKX6</accession>
<dbReference type="Proteomes" id="UP000018680">
    <property type="component" value="Chromosome"/>
</dbReference>
<dbReference type="KEGG" id="slr:L21SP2_2493"/>
<dbReference type="AlphaFoldDB" id="V5WKX6"/>
<proteinExistence type="predicted"/>
<feature type="coiled-coil region" evidence="1">
    <location>
        <begin position="74"/>
        <end position="108"/>
    </location>
</feature>
<evidence type="ECO:0000256" key="2">
    <source>
        <dbReference type="SAM" id="MobiDB-lite"/>
    </source>
</evidence>
<protein>
    <submittedName>
        <fullName evidence="3">Uncharacterized protein</fullName>
    </submittedName>
</protein>
<reference evidence="3 4" key="1">
    <citation type="journal article" date="2015" name="Stand. Genomic Sci.">
        <title>Complete genome sequence and description of Salinispira pacifica gen. nov., sp. nov., a novel spirochaete isolated form a hypersaline microbial mat.</title>
        <authorList>
            <person name="Ben Hania W."/>
            <person name="Joseph M."/>
            <person name="Schumann P."/>
            <person name="Bunk B."/>
            <person name="Fiebig A."/>
            <person name="Sproer C."/>
            <person name="Klenk H.P."/>
            <person name="Fardeau M.L."/>
            <person name="Spring S."/>
        </authorList>
    </citation>
    <scope>NUCLEOTIDE SEQUENCE [LARGE SCALE GENOMIC DNA]</scope>
    <source>
        <strain evidence="3 4">L21-RPul-D2</strain>
    </source>
</reference>
<organism evidence="3 4">
    <name type="scientific">Salinispira pacifica</name>
    <dbReference type="NCBI Taxonomy" id="1307761"/>
    <lineage>
        <taxon>Bacteria</taxon>
        <taxon>Pseudomonadati</taxon>
        <taxon>Spirochaetota</taxon>
        <taxon>Spirochaetia</taxon>
        <taxon>Spirochaetales</taxon>
        <taxon>Spirochaetaceae</taxon>
        <taxon>Salinispira</taxon>
    </lineage>
</organism>
<keyword evidence="1" id="KW-0175">Coiled coil</keyword>